<protein>
    <recommendedName>
        <fullName evidence="2">Golvesin/Xly CBD-like domain-containing protein</fullName>
    </recommendedName>
</protein>
<dbReference type="InterPro" id="IPR023346">
    <property type="entry name" value="Lysozyme-like_dom_sf"/>
</dbReference>
<gene>
    <name evidence="3" type="ORF">ACGU38_29290</name>
</gene>
<feature type="region of interest" description="Disordered" evidence="1">
    <location>
        <begin position="20"/>
        <end position="43"/>
    </location>
</feature>
<accession>A0ABW7EAL9</accession>
<proteinExistence type="predicted"/>
<organism evidence="3 4">
    <name type="scientific">Streptomyces rochei</name>
    <name type="common">Streptomyces parvullus</name>
    <dbReference type="NCBI Taxonomy" id="1928"/>
    <lineage>
        <taxon>Bacteria</taxon>
        <taxon>Bacillati</taxon>
        <taxon>Actinomycetota</taxon>
        <taxon>Actinomycetes</taxon>
        <taxon>Kitasatosporales</taxon>
        <taxon>Streptomycetaceae</taxon>
        <taxon>Streptomyces</taxon>
        <taxon>Streptomyces rochei group</taxon>
    </lineage>
</organism>
<sequence length="1446" mass="156453">MAAGLAVLVTLVQPEVSAADRDGVPAAADPRTGPAAPSANDPALIPEKSRAQVLGGKWKESRDRAWTTTGDSRGFHLLVADRRDGYHWRTAATLSEPGLDTDAWIGNTCVTGSGERAVVVYAPRTFTNTAELSERGAFTAVVELSTGKVTKLKTRTSLAYFNPGCGVGETAVLTQEGDKKLKATRLLRLNTESGRTAKPVTTTGQITSAVPVGKEIVAADGSRLVTVAPDGRRTPLAYTGGTPFRLSPDRDGGVVFLDRGTQGKAKDNFPADAGKNHIARVRHLSAAQIERAHVGTARPAVLAEGPWSEVGLTRSATGTVFVTGNTEAATALPRTVRRLAGLAKYSTAGTQGESVLTGTAWADDKAGRTADASGVPRPAAISLKALNTGRTASFTVDPAARTYRHAARGAERSPALPAPRRERDTGGPSPQLAAAGTPDWVEDEDERYCAVPRNDPANQVMQPKPRQVEWAVDQAILGNLDDHISRPANWKNLGMEAYSPQELFPRRGLAGGGHVPAQVMLGVIAQESNMWQAARFAVPGVTANPLIGNFYGIDLYDADEGNDWDIRWQDADCGYGLTQITDGMRLAGKTKPGETALSPLQQRAAALDYTANIAAGLRILEDKWNQTRAAGLTANNGDPDKPENWFFALWAYNSGFYPESQKGSNGGAWGVGWHNNPANPRYDINRAPFLETGYADAARPQYWPYPEKVLGWAAYPIEAIESPGKMVAGFRAAWWNTNAARTAVKPPETLFCSESVNDCDPRELREGASNDDATTGPCRRDDFRCWWNGPVRWKEDCAVTCGNEVIRFDHTYPEEPDGTAYPPACTRSGLPSGALVIDNQPTSVPSGRPGCAKNWENAGTFDFTFAQDYNGSVPTGLYPSKANLHQLGAGFGGHVYFSHTRGAGDAGDRAKAERLEITGAWKLDRRLEQPARVWVHLMDHGGRTEHAEYEVRTAQGTKTRRLDQNSSTNRWVPLGAFLFDNVPEVRLSNVTTDGTGSDNLVWDAVAFEPVRGTYVEETVDAVAYFDERTDIDAEFLSSFLINTPLKSREALYDWATGLTGPILQTEACHGAPTATCVPPEVKEAVQQWHNSVTAVNEHEVEPANYPPGKGATSWMSLANDHSHRPIGPQMPDHFLTDSDDTAKMRTRAVVSFLKTEDGEIVEDSQWVEYSDRTSDTHLPDFVLDVIDAVEAEYGPAPDLRYEYVDLNVHDGRTTAVNPRAGGVLPGRAYQSIGRAPEISGQCVSVLYAAGGAIGYRTFLDHGGATASAKAWKEQMEGYPVHEKVSDLVGDIYHLFFNPGVAPVVDIDGSPYGVAPPIWQQLDFRVCADGTVRPNGERILSASHMPDQYLYRNGTAMGQDGKARGTAAPLYRGNFTDFSRVLSGNSSGEVRVPSPYERCSLWLREVPGTNGRSGNPWGIIPAHPSGADPQGEFCRDPRVDPHPDFTR</sequence>
<feature type="region of interest" description="Disordered" evidence="1">
    <location>
        <begin position="404"/>
        <end position="443"/>
    </location>
</feature>
<comment type="caution">
    <text evidence="3">The sequence shown here is derived from an EMBL/GenBank/DDBJ whole genome shotgun (WGS) entry which is preliminary data.</text>
</comment>
<name>A0ABW7EAL9_STRRO</name>
<feature type="domain" description="Golvesin/Xly CBD-like" evidence="2">
    <location>
        <begin position="921"/>
        <end position="1008"/>
    </location>
</feature>
<keyword evidence="4" id="KW-1185">Reference proteome</keyword>
<evidence type="ECO:0000313" key="3">
    <source>
        <dbReference type="EMBL" id="MFG6299442.1"/>
    </source>
</evidence>
<reference evidence="3 4" key="1">
    <citation type="submission" date="2024-10" db="EMBL/GenBank/DDBJ databases">
        <title>Draft genome assembly of a novel steroid transforming actinomycete isolated from African clawed frog Xenopus laevis.</title>
        <authorList>
            <person name="Bragin E."/>
            <person name="Kollerov V."/>
            <person name="Donova M.V."/>
        </authorList>
    </citation>
    <scope>NUCLEOTIDE SEQUENCE [LARGE SCALE GENOMIC DNA]</scope>
    <source>
        <strain evidence="3 4">MTOC-St3</strain>
    </source>
</reference>
<evidence type="ECO:0000313" key="4">
    <source>
        <dbReference type="Proteomes" id="UP001605990"/>
    </source>
</evidence>
<evidence type="ECO:0000259" key="2">
    <source>
        <dbReference type="Pfam" id="PF25275"/>
    </source>
</evidence>
<dbReference type="InterPro" id="IPR033803">
    <property type="entry name" value="CBD-like_Golvesin-Xly"/>
</dbReference>
<dbReference type="Gene3D" id="1.10.530.10">
    <property type="match status" value="1"/>
</dbReference>
<dbReference type="Pfam" id="PF25275">
    <property type="entry name" value="Golvesin_C"/>
    <property type="match status" value="1"/>
</dbReference>
<feature type="region of interest" description="Disordered" evidence="1">
    <location>
        <begin position="1412"/>
        <end position="1446"/>
    </location>
</feature>
<feature type="compositionally biased region" description="Basic and acidic residues" evidence="1">
    <location>
        <begin position="1432"/>
        <end position="1446"/>
    </location>
</feature>
<dbReference type="Proteomes" id="UP001605990">
    <property type="component" value="Unassembled WGS sequence"/>
</dbReference>
<evidence type="ECO:0000256" key="1">
    <source>
        <dbReference type="SAM" id="MobiDB-lite"/>
    </source>
</evidence>
<dbReference type="EMBL" id="JBIENY010000417">
    <property type="protein sequence ID" value="MFG6299442.1"/>
    <property type="molecule type" value="Genomic_DNA"/>
</dbReference>
<dbReference type="SUPFAM" id="SSF53955">
    <property type="entry name" value="Lysozyme-like"/>
    <property type="match status" value="1"/>
</dbReference>